<evidence type="ECO:0000313" key="5">
    <source>
        <dbReference type="Proteomes" id="UP000003861"/>
    </source>
</evidence>
<accession>S6D489</accession>
<dbReference type="InterPro" id="IPR002035">
    <property type="entry name" value="VWF_A"/>
</dbReference>
<dbReference type="InterPro" id="IPR043815">
    <property type="entry name" value="DUF5797"/>
</dbReference>
<feature type="domain" description="VWFA" evidence="2">
    <location>
        <begin position="297"/>
        <end position="499"/>
    </location>
</feature>
<dbReference type="OrthoDB" id="156864at2157"/>
<dbReference type="EMBL" id="AFNT02000027">
    <property type="protein sequence ID" value="ERJ05690.1"/>
    <property type="molecule type" value="Genomic_DNA"/>
</dbReference>
<sequence length="763" mass="84171">MVSTTSDITHGQYLSEINVSILGRTDSPPGVALFEVEDSEGNQFVVAGVDDRVNTLANEGTYRIENGLGIDPDFNARTAFPNQFEKASSHDCPECGSDLTFEPGVESPPTTVREALSQQGWEDSHLVITEEAELHRLSDRDDWRPRGSNRGPHTPQHQYRCTECSLSIPEGELERYIEQGGRPLEEHVNETAVMESPAADASESIGMATGGAKDVDNFRDNISEGYLPGEEALTTEGLFYDYYFDTGDNRDSKDSLFYPSYSTAVTSHPLTDRTEHYLTVGLNSTIGVEEFERRQLNLVAVLDVSGSMGSQFDQYYYDRSGQRRSVDAPSSETKMAAATESLAALTTHLEADDRLGVVLYNSQDHVAKPVSLVGETDMDAIRGHIRDVTAGGGTNMSAGLETAIDLLSEYEDSDAAQVENRIVFLTDMMPNTGATGQNTITATVEEAAARGIHTTFVGMGLDENPDLAESLSKIRGANHYFVHSATEFEQRLDDEFEYMVTPLVFDLQLELDGDVGIDAIYGSPNADRSAGKIMSVSTLFPSPTTDGETRGGVILLRLDGAPSRSMDLVASWEEIDGTIESDRVQVSADIESPEYFETSGIRKAVCLARYASTLQNWLTAVCGEDDWKPMNSPRSGQWERDSEQLRITEQYREQFRTIQTYIDETASAIDSELRQEAALLETLIEYQDPQPEHDLSDQALDRLADLVELAPTSNGELAEAWGVKTGSEIHAYLESELARYYQRDEDHMLQPTDEARKLVTTGL</sequence>
<feature type="region of interest" description="Disordered" evidence="1">
    <location>
        <begin position="138"/>
        <end position="158"/>
    </location>
</feature>
<evidence type="ECO:0000256" key="1">
    <source>
        <dbReference type="SAM" id="MobiDB-lite"/>
    </source>
</evidence>
<organism evidence="3 6">
    <name type="scientific">Halorhabdus tiamatea SARL4B</name>
    <dbReference type="NCBI Taxonomy" id="1033806"/>
    <lineage>
        <taxon>Archaea</taxon>
        <taxon>Methanobacteriati</taxon>
        <taxon>Methanobacteriota</taxon>
        <taxon>Stenosarchaea group</taxon>
        <taxon>Halobacteria</taxon>
        <taxon>Halobacteriales</taxon>
        <taxon>Haloarculaceae</taxon>
        <taxon>Halorhabdus</taxon>
    </lineage>
</organism>
<dbReference type="eggNOG" id="arCOG04588">
    <property type="taxonomic scope" value="Archaea"/>
</dbReference>
<dbReference type="InterPro" id="IPR051266">
    <property type="entry name" value="CLCR"/>
</dbReference>
<evidence type="ECO:0000259" key="2">
    <source>
        <dbReference type="PROSITE" id="PS50234"/>
    </source>
</evidence>
<dbReference type="PANTHER" id="PTHR10579:SF43">
    <property type="entry name" value="ZINC FINGER (C3HC4-TYPE RING FINGER) FAMILY PROTEIN"/>
    <property type="match status" value="1"/>
</dbReference>
<keyword evidence="3" id="KW-0614">Plasmid</keyword>
<dbReference type="SUPFAM" id="SSF53300">
    <property type="entry name" value="vWA-like"/>
    <property type="match status" value="1"/>
</dbReference>
<name>S6D489_9EURY</name>
<proteinExistence type="predicted"/>
<reference evidence="3 6" key="3">
    <citation type="journal article" date="2014" name="Environ. Microbiol.">
        <title>Halorhabdus tiamatea: proteogenomics and glycosidase activity measurements identify the first cultivated euryarchaeon from a deep-sea anoxic brine lake as potential polysaccharide degrader.</title>
        <authorList>
            <person name="Werner J."/>
            <person name="Ferrer M."/>
            <person name="Michel G."/>
            <person name="Mann A.J."/>
            <person name="Huang S."/>
            <person name="Juarez S."/>
            <person name="Ciordia S."/>
            <person name="Albar J.P."/>
            <person name="Alcaide M."/>
            <person name="La Cono V."/>
            <person name="Yakimov M.M."/>
            <person name="Antunes A."/>
            <person name="Taborda M."/>
            <person name="Da Costa M.S."/>
            <person name="Amann R.I."/>
            <person name="Gloeckner F.O."/>
            <person name="Golyshina O.V."/>
            <person name="Golyshin P.N."/>
            <person name="Teeling H."/>
        </authorList>
    </citation>
    <scope>NUCLEOTIDE SEQUENCE [LARGE SCALE GENOMIC DNA]</scope>
    <source>
        <strain evidence="6">SARL4B</strain>
        <strain evidence="3">Type strain: SARL4B</strain>
        <plasmid evidence="3">pHTIA</plasmid>
    </source>
</reference>
<dbReference type="InterPro" id="IPR036465">
    <property type="entry name" value="vWFA_dom_sf"/>
</dbReference>
<dbReference type="EMBL" id="HF571521">
    <property type="protein sequence ID" value="CCQ34905.1"/>
    <property type="molecule type" value="Genomic_DNA"/>
</dbReference>
<gene>
    <name evidence="4" type="ORF">HLRTI_002312</name>
    <name evidence="3" type="ORF">HTIA_p2803</name>
</gene>
<dbReference type="Pfam" id="PF19110">
    <property type="entry name" value="DUF5797"/>
    <property type="match status" value="1"/>
</dbReference>
<evidence type="ECO:0000313" key="4">
    <source>
        <dbReference type="EMBL" id="ERJ05690.1"/>
    </source>
</evidence>
<dbReference type="Pfam" id="PF13519">
    <property type="entry name" value="VWA_2"/>
    <property type="match status" value="1"/>
</dbReference>
<dbReference type="HOGENOM" id="CLU_024783_0_0_2"/>
<keyword evidence="6" id="KW-1185">Reference proteome</keyword>
<dbReference type="eggNOG" id="arCOG02900">
    <property type="taxonomic scope" value="Archaea"/>
</dbReference>
<dbReference type="SMART" id="SM00327">
    <property type="entry name" value="VWA"/>
    <property type="match status" value="1"/>
</dbReference>
<dbReference type="Proteomes" id="UP000015381">
    <property type="component" value="Plasmid pHTIA"/>
</dbReference>
<dbReference type="Proteomes" id="UP000003861">
    <property type="component" value="Unassembled WGS sequence"/>
</dbReference>
<dbReference type="PANTHER" id="PTHR10579">
    <property type="entry name" value="CALCIUM-ACTIVATED CHLORIDE CHANNEL REGULATOR"/>
    <property type="match status" value="1"/>
</dbReference>
<dbReference type="PROSITE" id="PS50234">
    <property type="entry name" value="VWFA"/>
    <property type="match status" value="1"/>
</dbReference>
<geneLocation type="plasmid" evidence="3 6">
    <name>pHTIA</name>
</geneLocation>
<dbReference type="RefSeq" id="WP_020931434.1">
    <property type="nucleotide sequence ID" value="NC_021913.1"/>
</dbReference>
<evidence type="ECO:0000313" key="3">
    <source>
        <dbReference type="EMBL" id="CCQ34905.1"/>
    </source>
</evidence>
<reference evidence="4 5" key="2">
    <citation type="journal article" date="2013" name="PLoS ONE">
        <title>INDIGO - INtegrated Data Warehouse of MIcrobial GenOmes with Examples from the Red Sea Extremophiles.</title>
        <authorList>
            <person name="Alam I."/>
            <person name="Antunes A."/>
            <person name="Kamau A.A."/>
            <person name="Ba Alawi W."/>
            <person name="Kalkatawi M."/>
            <person name="Stingl U."/>
            <person name="Bajic V.B."/>
        </authorList>
    </citation>
    <scope>NUCLEOTIDE SEQUENCE [LARGE SCALE GENOMIC DNA]</scope>
    <source>
        <strain evidence="4 5">SARL4B</strain>
    </source>
</reference>
<dbReference type="GeneID" id="23797712"/>
<protein>
    <submittedName>
        <fullName evidence="3">von Willebrand factor type A domain protein</fullName>
    </submittedName>
</protein>
<evidence type="ECO:0000313" key="6">
    <source>
        <dbReference type="Proteomes" id="UP000015381"/>
    </source>
</evidence>
<dbReference type="KEGG" id="hti:HTIA_p2803"/>
<dbReference type="Gene3D" id="3.40.50.410">
    <property type="entry name" value="von Willebrand factor, type A domain"/>
    <property type="match status" value="1"/>
</dbReference>
<dbReference type="AlphaFoldDB" id="S6D489"/>
<reference evidence="4 5" key="1">
    <citation type="journal article" date="2011" name="J. Bacteriol.">
        <title>Genome sequence of Halorhabdus tiamatea, the first archaeon isolated from a deep-sea anoxic brine lake.</title>
        <authorList>
            <person name="Antunes A."/>
            <person name="Alam I."/>
            <person name="Bajic V.B."/>
            <person name="Stingl U."/>
        </authorList>
    </citation>
    <scope>NUCLEOTIDE SEQUENCE [LARGE SCALE GENOMIC DNA]</scope>
    <source>
        <strain evidence="4 5">SARL4B</strain>
    </source>
</reference>
<dbReference type="PATRIC" id="fig|1033806.12.peg.2790"/>